<reference evidence="3 4" key="1">
    <citation type="journal article" date="2019" name="New Phytol.">
        <title>Comparative genomics reveals unique wood-decay strategies and fruiting body development in the Schizophyllaceae.</title>
        <authorList>
            <person name="Almasi E."/>
            <person name="Sahu N."/>
            <person name="Krizsan K."/>
            <person name="Balint B."/>
            <person name="Kovacs G.M."/>
            <person name="Kiss B."/>
            <person name="Cseklye J."/>
            <person name="Drula E."/>
            <person name="Henrissat B."/>
            <person name="Nagy I."/>
            <person name="Chovatia M."/>
            <person name="Adam C."/>
            <person name="LaButti K."/>
            <person name="Lipzen A."/>
            <person name="Riley R."/>
            <person name="Grigoriev I.V."/>
            <person name="Nagy L.G."/>
        </authorList>
    </citation>
    <scope>NUCLEOTIDE SEQUENCE [LARGE SCALE GENOMIC DNA]</scope>
    <source>
        <strain evidence="3 4">NL-1724</strain>
    </source>
</reference>
<dbReference type="OrthoDB" id="3269357at2759"/>
<organism evidence="3 4">
    <name type="scientific">Schizophyllum amplum</name>
    <dbReference type="NCBI Taxonomy" id="97359"/>
    <lineage>
        <taxon>Eukaryota</taxon>
        <taxon>Fungi</taxon>
        <taxon>Dikarya</taxon>
        <taxon>Basidiomycota</taxon>
        <taxon>Agaricomycotina</taxon>
        <taxon>Agaricomycetes</taxon>
        <taxon>Agaricomycetidae</taxon>
        <taxon>Agaricales</taxon>
        <taxon>Schizophyllaceae</taxon>
        <taxon>Schizophyllum</taxon>
    </lineage>
</organism>
<feature type="transmembrane region" description="Helical" evidence="2">
    <location>
        <begin position="85"/>
        <end position="106"/>
    </location>
</feature>
<feature type="region of interest" description="Disordered" evidence="1">
    <location>
        <begin position="179"/>
        <end position="207"/>
    </location>
</feature>
<dbReference type="AlphaFoldDB" id="A0A550CAR6"/>
<keyword evidence="2" id="KW-0812">Transmembrane</keyword>
<name>A0A550CAR6_9AGAR</name>
<evidence type="ECO:0000256" key="2">
    <source>
        <dbReference type="SAM" id="Phobius"/>
    </source>
</evidence>
<sequence length="352" mass="38117">MANLLLTLRYVAFVVFIICNAIIASVAAWNLSLAQTVGFGSVAQIDPYMIFVAASALIIIFTIIFRELAVATSIFGSVSSECVWVMLYWILELVGAAAFSAIGHSMCDSDDLRFMNQPSSIARDSCASSRVLMGFSWICTLTLMAYLVALVTSTISHYHEDPQAWHCKIKDYPWASGQPLGDAPTRTATPSSIEKAAPPAAAPQQRWAPPLAAVLSRSSATASPESIINPFPLPATSQKPIPSIPAQRAPDASQETYHRPPSNPSLYSRAVQSSMPRASPQPTYYNPNRPPSPPRDWQRSEIVSQSQRNMQSPATVPAGSAASSTSSRGSRRVEGHRPPPLDLSKISAFRQK</sequence>
<keyword evidence="2" id="KW-1133">Transmembrane helix</keyword>
<evidence type="ECO:0000313" key="3">
    <source>
        <dbReference type="EMBL" id="TRM61891.1"/>
    </source>
</evidence>
<feature type="transmembrane region" description="Helical" evidence="2">
    <location>
        <begin position="127"/>
        <end position="149"/>
    </location>
</feature>
<protein>
    <recommendedName>
        <fullName evidence="5">MARVEL domain-containing protein</fullName>
    </recommendedName>
</protein>
<dbReference type="STRING" id="97359.A0A550CAR6"/>
<feature type="compositionally biased region" description="Low complexity" evidence="1">
    <location>
        <begin position="312"/>
        <end position="328"/>
    </location>
</feature>
<gene>
    <name evidence="3" type="ORF">BD626DRAFT_459544</name>
</gene>
<evidence type="ECO:0000256" key="1">
    <source>
        <dbReference type="SAM" id="MobiDB-lite"/>
    </source>
</evidence>
<feature type="compositionally biased region" description="Low complexity" evidence="1">
    <location>
        <begin position="196"/>
        <end position="207"/>
    </location>
</feature>
<comment type="caution">
    <text evidence="3">The sequence shown here is derived from an EMBL/GenBank/DDBJ whole genome shotgun (WGS) entry which is preliminary data.</text>
</comment>
<keyword evidence="2" id="KW-0472">Membrane</keyword>
<proteinExistence type="predicted"/>
<feature type="region of interest" description="Disordered" evidence="1">
    <location>
        <begin position="224"/>
        <end position="352"/>
    </location>
</feature>
<feature type="compositionally biased region" description="Polar residues" evidence="1">
    <location>
        <begin position="301"/>
        <end position="311"/>
    </location>
</feature>
<accession>A0A550CAR6</accession>
<feature type="transmembrane region" description="Helical" evidence="2">
    <location>
        <begin position="45"/>
        <end position="65"/>
    </location>
</feature>
<keyword evidence="4" id="KW-1185">Reference proteome</keyword>
<evidence type="ECO:0008006" key="5">
    <source>
        <dbReference type="Google" id="ProtNLM"/>
    </source>
</evidence>
<feature type="transmembrane region" description="Helical" evidence="2">
    <location>
        <begin position="12"/>
        <end position="33"/>
    </location>
</feature>
<evidence type="ECO:0000313" key="4">
    <source>
        <dbReference type="Proteomes" id="UP000320762"/>
    </source>
</evidence>
<feature type="compositionally biased region" description="Polar residues" evidence="1">
    <location>
        <begin position="264"/>
        <end position="276"/>
    </location>
</feature>
<dbReference type="Proteomes" id="UP000320762">
    <property type="component" value="Unassembled WGS sequence"/>
</dbReference>
<dbReference type="EMBL" id="VDMD01000015">
    <property type="protein sequence ID" value="TRM61891.1"/>
    <property type="molecule type" value="Genomic_DNA"/>
</dbReference>